<evidence type="ECO:0000256" key="5">
    <source>
        <dbReference type="PROSITE-ProRule" id="PRU01248"/>
    </source>
</evidence>
<accession>A0A850R123</accession>
<dbReference type="Gene3D" id="1.10.150.130">
    <property type="match status" value="1"/>
</dbReference>
<comment type="caution">
    <text evidence="8">The sequence shown here is derived from an EMBL/GenBank/DDBJ whole genome shotgun (WGS) entry which is preliminary data.</text>
</comment>
<dbReference type="PANTHER" id="PTHR30349:SF64">
    <property type="entry name" value="PROPHAGE INTEGRASE INTD-RELATED"/>
    <property type="match status" value="1"/>
</dbReference>
<dbReference type="EMBL" id="JABZEO010000002">
    <property type="protein sequence ID" value="NVZ08299.1"/>
    <property type="molecule type" value="Genomic_DNA"/>
</dbReference>
<protein>
    <submittedName>
        <fullName evidence="8">Site-specific integrase</fullName>
    </submittedName>
</protein>
<dbReference type="PROSITE" id="PS51900">
    <property type="entry name" value="CB"/>
    <property type="match status" value="1"/>
</dbReference>
<keyword evidence="9" id="KW-1185">Reference proteome</keyword>
<evidence type="ECO:0000259" key="7">
    <source>
        <dbReference type="PROSITE" id="PS51900"/>
    </source>
</evidence>
<evidence type="ECO:0000256" key="4">
    <source>
        <dbReference type="ARBA" id="ARBA00023172"/>
    </source>
</evidence>
<evidence type="ECO:0000259" key="6">
    <source>
        <dbReference type="PROSITE" id="PS51898"/>
    </source>
</evidence>
<dbReference type="GO" id="GO:0006310">
    <property type="term" value="P:DNA recombination"/>
    <property type="evidence" value="ECO:0007669"/>
    <property type="project" value="UniProtKB-KW"/>
</dbReference>
<keyword evidence="4" id="KW-0233">DNA recombination</keyword>
<dbReference type="InterPro" id="IPR044068">
    <property type="entry name" value="CB"/>
</dbReference>
<dbReference type="Proteomes" id="UP000592294">
    <property type="component" value="Unassembled WGS sequence"/>
</dbReference>
<dbReference type="InterPro" id="IPR050090">
    <property type="entry name" value="Tyrosine_recombinase_XerCD"/>
</dbReference>
<dbReference type="InterPro" id="IPR013762">
    <property type="entry name" value="Integrase-like_cat_sf"/>
</dbReference>
<name>A0A850R123_9GAMM</name>
<evidence type="ECO:0000256" key="2">
    <source>
        <dbReference type="ARBA" id="ARBA00022908"/>
    </source>
</evidence>
<dbReference type="InterPro" id="IPR011010">
    <property type="entry name" value="DNA_brk_join_enz"/>
</dbReference>
<dbReference type="Pfam" id="PF00589">
    <property type="entry name" value="Phage_integrase"/>
    <property type="match status" value="1"/>
</dbReference>
<dbReference type="GO" id="GO:0003677">
    <property type="term" value="F:DNA binding"/>
    <property type="evidence" value="ECO:0007669"/>
    <property type="project" value="UniProtKB-UniRule"/>
</dbReference>
<dbReference type="RefSeq" id="WP_176975087.1">
    <property type="nucleotide sequence ID" value="NZ_JABZEO010000002.1"/>
</dbReference>
<dbReference type="GO" id="GO:0015074">
    <property type="term" value="P:DNA integration"/>
    <property type="evidence" value="ECO:0007669"/>
    <property type="project" value="UniProtKB-KW"/>
</dbReference>
<evidence type="ECO:0000313" key="8">
    <source>
        <dbReference type="EMBL" id="NVZ08299.1"/>
    </source>
</evidence>
<reference evidence="8 9" key="1">
    <citation type="submission" date="2020-06" db="EMBL/GenBank/DDBJ databases">
        <title>Whole-genome sequence of Allochromatium humboldtianum DSM 21881, type strain.</title>
        <authorList>
            <person name="Kyndt J.A."/>
            <person name="Meyer T.E."/>
        </authorList>
    </citation>
    <scope>NUCLEOTIDE SEQUENCE [LARGE SCALE GENOMIC DNA]</scope>
    <source>
        <strain evidence="8 9">DSM 21881</strain>
    </source>
</reference>
<dbReference type="PANTHER" id="PTHR30349">
    <property type="entry name" value="PHAGE INTEGRASE-RELATED"/>
    <property type="match status" value="1"/>
</dbReference>
<keyword evidence="3 5" id="KW-0238">DNA-binding</keyword>
<dbReference type="InterPro" id="IPR010998">
    <property type="entry name" value="Integrase_recombinase_N"/>
</dbReference>
<dbReference type="AlphaFoldDB" id="A0A850R123"/>
<dbReference type="PROSITE" id="PS51898">
    <property type="entry name" value="TYR_RECOMBINASE"/>
    <property type="match status" value="1"/>
</dbReference>
<dbReference type="Gene3D" id="1.10.443.10">
    <property type="entry name" value="Intergrase catalytic core"/>
    <property type="match status" value="1"/>
</dbReference>
<dbReference type="CDD" id="cd00796">
    <property type="entry name" value="INT_Rci_Hp1_C"/>
    <property type="match status" value="1"/>
</dbReference>
<comment type="similarity">
    <text evidence="1">Belongs to the 'phage' integrase family.</text>
</comment>
<gene>
    <name evidence="8" type="ORF">HW932_03385</name>
</gene>
<evidence type="ECO:0000256" key="1">
    <source>
        <dbReference type="ARBA" id="ARBA00008857"/>
    </source>
</evidence>
<dbReference type="InterPro" id="IPR002104">
    <property type="entry name" value="Integrase_catalytic"/>
</dbReference>
<proteinExistence type="inferred from homology"/>
<organism evidence="8 9">
    <name type="scientific">Allochromatium humboldtianum</name>
    <dbReference type="NCBI Taxonomy" id="504901"/>
    <lineage>
        <taxon>Bacteria</taxon>
        <taxon>Pseudomonadati</taxon>
        <taxon>Pseudomonadota</taxon>
        <taxon>Gammaproteobacteria</taxon>
        <taxon>Chromatiales</taxon>
        <taxon>Chromatiaceae</taxon>
        <taxon>Allochromatium</taxon>
    </lineage>
</organism>
<feature type="domain" description="Tyr recombinase" evidence="6">
    <location>
        <begin position="154"/>
        <end position="322"/>
    </location>
</feature>
<sequence>MLYRRPNSRCWWTRFTTPDGKEVRRSTGTEDKKDAEEYEAKLKQELWRVARLGEKPKRTWPEAVVRWLEETEHKASRQDDINLLRWLDGHFGALLLDEITTDRIDQAAKARKGTAPATKNRMLALIRAILRRAERQWGWIDRAPAVRMYSAPNQRVRWITRDEADRLLAELPEHLSDMARFTLATGLRRANVTGLEWSQIDIPRRVAWIHPDQAKARKAIGIPLNADAVDVLRRQIERDPKWVFTYKGRPITQVSTAAWYKALERAGIEDFRWHDLRHTWASWHVQGGTSLQDLMAMGGWSSYDLVLRYAHLAPEHLAEAAARIESGRTLSGTSLQALQA</sequence>
<evidence type="ECO:0000313" key="9">
    <source>
        <dbReference type="Proteomes" id="UP000592294"/>
    </source>
</evidence>
<feature type="domain" description="Core-binding (CB)" evidence="7">
    <location>
        <begin position="58"/>
        <end position="134"/>
    </location>
</feature>
<dbReference type="SUPFAM" id="SSF56349">
    <property type="entry name" value="DNA breaking-rejoining enzymes"/>
    <property type="match status" value="1"/>
</dbReference>
<evidence type="ECO:0000256" key="3">
    <source>
        <dbReference type="ARBA" id="ARBA00023125"/>
    </source>
</evidence>
<keyword evidence="2" id="KW-0229">DNA integration</keyword>